<dbReference type="RefSeq" id="XP_056753921.1">
    <property type="nucleotide sequence ID" value="XM_056898136.1"/>
</dbReference>
<keyword evidence="2" id="KW-1185">Reference proteome</keyword>
<dbReference type="EMBL" id="JAQJAE010000003">
    <property type="protein sequence ID" value="KAJ5604123.1"/>
    <property type="molecule type" value="Genomic_DNA"/>
</dbReference>
<dbReference type="AlphaFoldDB" id="A0AAD6E8S7"/>
<comment type="caution">
    <text evidence="1">The sequence shown here is derived from an EMBL/GenBank/DDBJ whole genome shotgun (WGS) entry which is preliminary data.</text>
</comment>
<reference evidence="1" key="2">
    <citation type="submission" date="2023-01" db="EMBL/GenBank/DDBJ databases">
        <authorList>
            <person name="Petersen C."/>
        </authorList>
    </citation>
    <scope>NUCLEOTIDE SEQUENCE</scope>
    <source>
        <strain evidence="1">IBT 12815</strain>
    </source>
</reference>
<sequence>MNVGIVKSMAILGIGGVGLRAQYIFPNSANHNLVGAINQMQHIKLVQQPPASRGMVWATVQRRPDIYQL</sequence>
<protein>
    <submittedName>
        <fullName evidence="1">Uncharacterized protein</fullName>
    </submittedName>
</protein>
<gene>
    <name evidence="1" type="ORF">N7537_007079</name>
</gene>
<dbReference type="GeneID" id="81588378"/>
<dbReference type="Proteomes" id="UP001213799">
    <property type="component" value="Unassembled WGS sequence"/>
</dbReference>
<name>A0AAD6E8S7_9EURO</name>
<reference evidence="1" key="1">
    <citation type="journal article" date="2023" name="IMA Fungus">
        <title>Comparative genomic study of the Penicillium genus elucidates a diverse pangenome and 15 lateral gene transfer events.</title>
        <authorList>
            <person name="Petersen C."/>
            <person name="Sorensen T."/>
            <person name="Nielsen M.R."/>
            <person name="Sondergaard T.E."/>
            <person name="Sorensen J.L."/>
            <person name="Fitzpatrick D.A."/>
            <person name="Frisvad J.C."/>
            <person name="Nielsen K.L."/>
        </authorList>
    </citation>
    <scope>NUCLEOTIDE SEQUENCE</scope>
    <source>
        <strain evidence="1">IBT 12815</strain>
    </source>
</reference>
<accession>A0AAD6E8S7</accession>
<organism evidence="1 2">
    <name type="scientific">Penicillium hordei</name>
    <dbReference type="NCBI Taxonomy" id="40994"/>
    <lineage>
        <taxon>Eukaryota</taxon>
        <taxon>Fungi</taxon>
        <taxon>Dikarya</taxon>
        <taxon>Ascomycota</taxon>
        <taxon>Pezizomycotina</taxon>
        <taxon>Eurotiomycetes</taxon>
        <taxon>Eurotiomycetidae</taxon>
        <taxon>Eurotiales</taxon>
        <taxon>Aspergillaceae</taxon>
        <taxon>Penicillium</taxon>
    </lineage>
</organism>
<proteinExistence type="predicted"/>
<evidence type="ECO:0000313" key="2">
    <source>
        <dbReference type="Proteomes" id="UP001213799"/>
    </source>
</evidence>
<evidence type="ECO:0000313" key="1">
    <source>
        <dbReference type="EMBL" id="KAJ5604123.1"/>
    </source>
</evidence>